<dbReference type="PROSITE" id="PS51257">
    <property type="entry name" value="PROKAR_LIPOPROTEIN"/>
    <property type="match status" value="1"/>
</dbReference>
<dbReference type="SUPFAM" id="SSF48452">
    <property type="entry name" value="TPR-like"/>
    <property type="match status" value="1"/>
</dbReference>
<evidence type="ECO:0000256" key="1">
    <source>
        <dbReference type="SAM" id="MobiDB-lite"/>
    </source>
</evidence>
<gene>
    <name evidence="2" type="ORF">METZ01_LOCUS77800</name>
</gene>
<proteinExistence type="predicted"/>
<reference evidence="2" key="1">
    <citation type="submission" date="2018-05" db="EMBL/GenBank/DDBJ databases">
        <authorList>
            <person name="Lanie J.A."/>
            <person name="Ng W.-L."/>
            <person name="Kazmierczak K.M."/>
            <person name="Andrzejewski T.M."/>
            <person name="Davidsen T.M."/>
            <person name="Wayne K.J."/>
            <person name="Tettelin H."/>
            <person name="Glass J.I."/>
            <person name="Rusch D."/>
            <person name="Podicherti R."/>
            <person name="Tsui H.-C.T."/>
            <person name="Winkler M.E."/>
        </authorList>
    </citation>
    <scope>NUCLEOTIDE SEQUENCE</scope>
</reference>
<feature type="region of interest" description="Disordered" evidence="1">
    <location>
        <begin position="325"/>
        <end position="346"/>
    </location>
</feature>
<feature type="non-terminal residue" evidence="2">
    <location>
        <position position="376"/>
    </location>
</feature>
<dbReference type="Gene3D" id="1.25.40.390">
    <property type="match status" value="1"/>
</dbReference>
<accession>A0A381U9Q0</accession>
<dbReference type="InterPro" id="IPR011990">
    <property type="entry name" value="TPR-like_helical_dom_sf"/>
</dbReference>
<organism evidence="2">
    <name type="scientific">marine metagenome</name>
    <dbReference type="NCBI Taxonomy" id="408172"/>
    <lineage>
        <taxon>unclassified sequences</taxon>
        <taxon>metagenomes</taxon>
        <taxon>ecological metagenomes</taxon>
    </lineage>
</organism>
<evidence type="ECO:0000313" key="2">
    <source>
        <dbReference type="EMBL" id="SVA24946.1"/>
    </source>
</evidence>
<protein>
    <submittedName>
        <fullName evidence="2">Uncharacterized protein</fullName>
    </submittedName>
</protein>
<sequence length="376" mass="42063">MSKTNLFKYNMLGILIIGLVFLSCEDWVQDVDPLTDSLLNEALDDEKQLDFLVTGLLGVVSEAGEDNGIENVMWKNALFCDEMTTRVLGHAPDHITWAQIWPFNLQFSEYEWEPMNHARFLADDLVSRVGRIGTFTDNNIKDRALWWGYTFGGVYRAMMASMYGLTKDGETPGGVITTIEQVAAGEFGSFQTDQAIFQLAIDRFTEALKYSPGDDAPGVPSGLHDEVVHSFMARVYLWMGDYTNAKAHAEQGLPMGEQFEVLKSTSFESKYWDDSGRGPSHRHIASADWRFFDYVMADRSEGEIITSLTEDEDTNGYTASLRGYEGELGDPGHYETDNPRGGLTNQDERIPLMEEWVMNLINEPGCTPGSNGDCVG</sequence>
<dbReference type="EMBL" id="UINC01006013">
    <property type="protein sequence ID" value="SVA24946.1"/>
    <property type="molecule type" value="Genomic_DNA"/>
</dbReference>
<dbReference type="AlphaFoldDB" id="A0A381U9Q0"/>
<name>A0A381U9Q0_9ZZZZ</name>